<organism evidence="5 6">
    <name type="scientific">Azohydromonas caseinilytica</name>
    <dbReference type="NCBI Taxonomy" id="2728836"/>
    <lineage>
        <taxon>Bacteria</taxon>
        <taxon>Pseudomonadati</taxon>
        <taxon>Pseudomonadota</taxon>
        <taxon>Betaproteobacteria</taxon>
        <taxon>Burkholderiales</taxon>
        <taxon>Sphaerotilaceae</taxon>
        <taxon>Azohydromonas</taxon>
    </lineage>
</organism>
<evidence type="ECO:0000259" key="4">
    <source>
        <dbReference type="Pfam" id="PF22022"/>
    </source>
</evidence>
<gene>
    <name evidence="5" type="ORF">HHL10_20920</name>
</gene>
<dbReference type="Proteomes" id="UP000574067">
    <property type="component" value="Unassembled WGS sequence"/>
</dbReference>
<name>A0A848FB61_9BURK</name>
<comment type="caution">
    <text evidence="5">The sequence shown here is derived from an EMBL/GenBank/DDBJ whole genome shotgun (WGS) entry which is preliminary data.</text>
</comment>
<evidence type="ECO:0000256" key="3">
    <source>
        <dbReference type="ARBA" id="ARBA00023125"/>
    </source>
</evidence>
<feature type="domain" description="Phage integrase central" evidence="4">
    <location>
        <begin position="3"/>
        <end position="33"/>
    </location>
</feature>
<evidence type="ECO:0000313" key="6">
    <source>
        <dbReference type="Proteomes" id="UP000574067"/>
    </source>
</evidence>
<keyword evidence="3" id="KW-0238">DNA-binding</keyword>
<dbReference type="SUPFAM" id="SSF56349">
    <property type="entry name" value="DNA breaking-rejoining enzymes"/>
    <property type="match status" value="1"/>
</dbReference>
<evidence type="ECO:0000256" key="2">
    <source>
        <dbReference type="ARBA" id="ARBA00022908"/>
    </source>
</evidence>
<keyword evidence="2" id="KW-0229">DNA integration</keyword>
<evidence type="ECO:0000313" key="5">
    <source>
        <dbReference type="EMBL" id="NML17437.1"/>
    </source>
</evidence>
<dbReference type="InterPro" id="IPR010998">
    <property type="entry name" value="Integrase_recombinase_N"/>
</dbReference>
<dbReference type="GO" id="GO:0003677">
    <property type="term" value="F:DNA binding"/>
    <property type="evidence" value="ECO:0007669"/>
    <property type="project" value="UniProtKB-KW"/>
</dbReference>
<sequence length="98" mass="11172">MEPIWQAKTETASRVRGHIEQVLDWAAAHGFRSTFRDWAAERTQFPREVAEMALAHAIGDKVEAAYRRGDLFEKRRRLMDDWAAFLDRPAAAGNLSAT</sequence>
<dbReference type="EMBL" id="JABBFW010000018">
    <property type="protein sequence ID" value="NML17437.1"/>
    <property type="molecule type" value="Genomic_DNA"/>
</dbReference>
<keyword evidence="6" id="KW-1185">Reference proteome</keyword>
<dbReference type="PANTHER" id="PTHR30629">
    <property type="entry name" value="PROPHAGE INTEGRASE"/>
    <property type="match status" value="1"/>
</dbReference>
<dbReference type="InterPro" id="IPR050808">
    <property type="entry name" value="Phage_Integrase"/>
</dbReference>
<comment type="similarity">
    <text evidence="1">Belongs to the 'phage' integrase family.</text>
</comment>
<reference evidence="5 6" key="1">
    <citation type="submission" date="2020-04" db="EMBL/GenBank/DDBJ databases">
        <title>Azohydromonas sp. isolated from soil.</title>
        <authorList>
            <person name="Dahal R.H."/>
        </authorList>
    </citation>
    <scope>NUCLEOTIDE SEQUENCE [LARGE SCALE GENOMIC DNA]</scope>
    <source>
        <strain evidence="5 6">G-1-1-14</strain>
    </source>
</reference>
<dbReference type="InterPro" id="IPR011010">
    <property type="entry name" value="DNA_brk_join_enz"/>
</dbReference>
<dbReference type="PANTHER" id="PTHR30629:SF2">
    <property type="entry name" value="PROPHAGE INTEGRASE INTS-RELATED"/>
    <property type="match status" value="1"/>
</dbReference>
<evidence type="ECO:0000256" key="1">
    <source>
        <dbReference type="ARBA" id="ARBA00008857"/>
    </source>
</evidence>
<dbReference type="GO" id="GO:0015074">
    <property type="term" value="P:DNA integration"/>
    <property type="evidence" value="ECO:0007669"/>
    <property type="project" value="UniProtKB-KW"/>
</dbReference>
<dbReference type="Pfam" id="PF22022">
    <property type="entry name" value="Phage_int_M"/>
    <property type="match status" value="1"/>
</dbReference>
<dbReference type="AlphaFoldDB" id="A0A848FB61"/>
<protein>
    <recommendedName>
        <fullName evidence="4">Phage integrase central domain-containing protein</fullName>
    </recommendedName>
</protein>
<accession>A0A848FB61</accession>
<proteinExistence type="inferred from homology"/>
<dbReference type="InterPro" id="IPR053876">
    <property type="entry name" value="Phage_int_M"/>
</dbReference>
<dbReference type="Gene3D" id="1.10.150.130">
    <property type="match status" value="1"/>
</dbReference>